<dbReference type="HAMAP" id="MF_00073">
    <property type="entry name" value="NusB"/>
    <property type="match status" value="1"/>
</dbReference>
<keyword evidence="2 6" id="KW-0889">Transcription antitermination</keyword>
<dbReference type="STRING" id="1348662.CARG_05260"/>
<feature type="region of interest" description="Disordered" evidence="7">
    <location>
        <begin position="179"/>
        <end position="202"/>
    </location>
</feature>
<dbReference type="OrthoDB" id="3528057at2"/>
<name>U3GV47_9CORY</name>
<evidence type="ECO:0000256" key="3">
    <source>
        <dbReference type="ARBA" id="ARBA00022884"/>
    </source>
</evidence>
<gene>
    <name evidence="6" type="primary">nusB</name>
    <name evidence="9" type="ORF">CARG_05260</name>
</gene>
<evidence type="ECO:0000313" key="10">
    <source>
        <dbReference type="Proteomes" id="UP000016943"/>
    </source>
</evidence>
<dbReference type="Gene3D" id="1.10.940.10">
    <property type="entry name" value="NusB-like"/>
    <property type="match status" value="1"/>
</dbReference>
<evidence type="ECO:0000313" key="9">
    <source>
        <dbReference type="EMBL" id="AGU15189.1"/>
    </source>
</evidence>
<dbReference type="GO" id="GO:0005829">
    <property type="term" value="C:cytosol"/>
    <property type="evidence" value="ECO:0007669"/>
    <property type="project" value="TreeGrafter"/>
</dbReference>
<feature type="domain" description="NusB/RsmB/TIM44" evidence="8">
    <location>
        <begin position="19"/>
        <end position="149"/>
    </location>
</feature>
<evidence type="ECO:0000256" key="1">
    <source>
        <dbReference type="ARBA" id="ARBA00005952"/>
    </source>
</evidence>
<dbReference type="AlphaFoldDB" id="U3GV47"/>
<dbReference type="GO" id="GO:0003723">
    <property type="term" value="F:RNA binding"/>
    <property type="evidence" value="ECO:0007669"/>
    <property type="project" value="UniProtKB-UniRule"/>
</dbReference>
<organism evidence="9 10">
    <name type="scientific">Corynebacterium argentoratense DSM 44202</name>
    <dbReference type="NCBI Taxonomy" id="1348662"/>
    <lineage>
        <taxon>Bacteria</taxon>
        <taxon>Bacillati</taxon>
        <taxon>Actinomycetota</taxon>
        <taxon>Actinomycetes</taxon>
        <taxon>Mycobacteriales</taxon>
        <taxon>Corynebacteriaceae</taxon>
        <taxon>Corynebacterium</taxon>
    </lineage>
</organism>
<evidence type="ECO:0000256" key="6">
    <source>
        <dbReference type="HAMAP-Rule" id="MF_00073"/>
    </source>
</evidence>
<keyword evidence="3 6" id="KW-0694">RNA-binding</keyword>
<evidence type="ECO:0000256" key="5">
    <source>
        <dbReference type="ARBA" id="ARBA00023163"/>
    </source>
</evidence>
<dbReference type="InterPro" id="IPR011605">
    <property type="entry name" value="NusB_fam"/>
</dbReference>
<dbReference type="RefSeq" id="WP_020976342.1">
    <property type="nucleotide sequence ID" value="NC_022198.1"/>
</dbReference>
<comment type="similarity">
    <text evidence="1 6">Belongs to the NusB family.</text>
</comment>
<dbReference type="GO" id="GO:0006353">
    <property type="term" value="P:DNA-templated transcription termination"/>
    <property type="evidence" value="ECO:0007669"/>
    <property type="project" value="UniProtKB-UniRule"/>
</dbReference>
<dbReference type="EMBL" id="CP006365">
    <property type="protein sequence ID" value="AGU15189.1"/>
    <property type="molecule type" value="Genomic_DNA"/>
</dbReference>
<dbReference type="PATRIC" id="fig|1348662.3.peg.1033"/>
<dbReference type="GeneID" id="78249830"/>
<dbReference type="PANTHER" id="PTHR11078">
    <property type="entry name" value="N UTILIZATION SUBSTANCE PROTEIN B-RELATED"/>
    <property type="match status" value="1"/>
</dbReference>
<dbReference type="PANTHER" id="PTHR11078:SF3">
    <property type="entry name" value="ANTITERMINATION NUSB DOMAIN-CONTAINING PROTEIN"/>
    <property type="match status" value="1"/>
</dbReference>
<dbReference type="GO" id="GO:0031564">
    <property type="term" value="P:transcription antitermination"/>
    <property type="evidence" value="ECO:0007669"/>
    <property type="project" value="UniProtKB-KW"/>
</dbReference>
<dbReference type="InterPro" id="IPR035926">
    <property type="entry name" value="NusB-like_sf"/>
</dbReference>
<dbReference type="HOGENOM" id="CLU_087843_2_0_11"/>
<keyword evidence="5 6" id="KW-0804">Transcription</keyword>
<dbReference type="eggNOG" id="COG0781">
    <property type="taxonomic scope" value="Bacteria"/>
</dbReference>
<evidence type="ECO:0000256" key="2">
    <source>
        <dbReference type="ARBA" id="ARBA00022814"/>
    </source>
</evidence>
<protein>
    <recommendedName>
        <fullName evidence="6">Transcription antitermination protein NusB</fullName>
    </recommendedName>
    <alternativeName>
        <fullName evidence="6">Antitermination factor NusB</fullName>
    </alternativeName>
</protein>
<keyword evidence="10" id="KW-1185">Reference proteome</keyword>
<evidence type="ECO:0000256" key="4">
    <source>
        <dbReference type="ARBA" id="ARBA00023015"/>
    </source>
</evidence>
<dbReference type="Pfam" id="PF01029">
    <property type="entry name" value="NusB"/>
    <property type="match status" value="1"/>
</dbReference>
<dbReference type="KEGG" id="caz:CARG_05260"/>
<dbReference type="NCBIfam" id="TIGR01951">
    <property type="entry name" value="nusB"/>
    <property type="match status" value="1"/>
</dbReference>
<keyword evidence="4 6" id="KW-0805">Transcription regulation</keyword>
<sequence length="202" mass="22335">MDQQSSRVPRQRRRGSRYRARAHAVEIVYEAELRDIDPVAIVQDRETLSSLPIPETAPVRPYTREIVTGVATQLDAVDDAISTHLSAEWTLERIPAMDRAILRVCAWELLYNDEVDAAVSLTEAVELATQYSTVVAPDYVNAVLDAMAKRSDEVLDARALNTVTELPGEFEADDVELVESAAESEPVVDSGHFEAEVQPSAE</sequence>
<dbReference type="InterPro" id="IPR006027">
    <property type="entry name" value="NusB_RsmB_TIM44"/>
</dbReference>
<reference evidence="9 10" key="1">
    <citation type="journal article" date="2013" name="Genome Announc.">
        <title>Whole-Genome Sequence of the Clinical Strain Corynebacterium argentoratense DSM 44202, Isolated from a Human Throat Specimen.</title>
        <authorList>
            <person name="Bomholt C."/>
            <person name="Glaub A."/>
            <person name="Gravermann K."/>
            <person name="Albersmeier A."/>
            <person name="Brinkrolf K."/>
            <person name="Ruckert C."/>
            <person name="Tauch A."/>
        </authorList>
    </citation>
    <scope>NUCLEOTIDE SEQUENCE [LARGE SCALE GENOMIC DNA]</scope>
    <source>
        <strain evidence="9">DSM 44202</strain>
    </source>
</reference>
<dbReference type="Proteomes" id="UP000016943">
    <property type="component" value="Chromosome"/>
</dbReference>
<dbReference type="SUPFAM" id="SSF48013">
    <property type="entry name" value="NusB-like"/>
    <property type="match status" value="1"/>
</dbReference>
<comment type="function">
    <text evidence="6">Involved in transcription antitermination. Required for transcription of ribosomal RNA (rRNA) genes. Binds specifically to the boxA antiterminator sequence of the ribosomal RNA (rrn) operons.</text>
</comment>
<evidence type="ECO:0000256" key="7">
    <source>
        <dbReference type="SAM" id="MobiDB-lite"/>
    </source>
</evidence>
<accession>U3GV47</accession>
<proteinExistence type="inferred from homology"/>
<evidence type="ECO:0000259" key="8">
    <source>
        <dbReference type="Pfam" id="PF01029"/>
    </source>
</evidence>